<comment type="subcellular location">
    <subcellularLocation>
        <location evidence="1">Membrane</location>
        <topology evidence="1">Multi-pass membrane protein</topology>
    </subcellularLocation>
</comment>
<dbReference type="PANTHER" id="PTHR19282:SF452">
    <property type="entry name" value="LD03691P"/>
    <property type="match status" value="1"/>
</dbReference>
<feature type="transmembrane region" description="Helical" evidence="6">
    <location>
        <begin position="12"/>
        <end position="35"/>
    </location>
</feature>
<dbReference type="Pfam" id="PF00335">
    <property type="entry name" value="Tetraspanin"/>
    <property type="match status" value="1"/>
</dbReference>
<keyword evidence="3 6" id="KW-0812">Transmembrane</keyword>
<keyword evidence="4 6" id="KW-1133">Transmembrane helix</keyword>
<sequence length="292" mass="32983">MAPNLQFATLRLYVFFLNFMIWLLGLVILGLSIYVCLNKSNTPEVLGNYLFNASAYVALFSSVFIIILPVWCHIVIKRHSRFSLIIYIAALAILFLMTLCGAISILVFPAPLQSAVIAEMNRTLFKDYGKKGFITDSWNFVQSHLRCCAVEDNGWQAYRGSWWDLSTNAYFYNTNSQLPETSLFYKRVPESCCFTIPDPLTGRPTNTFLDVEQCQNWQYGPPRINGGAHNDAIYYRGCFSSLKSYLDLFGKPIGALTFVAAVILGLSLAFSVLLLLKMGESPKYAKQLYRPS</sequence>
<accession>A0A5K3EVD4</accession>
<evidence type="ECO:0000256" key="4">
    <source>
        <dbReference type="ARBA" id="ARBA00022989"/>
    </source>
</evidence>
<dbReference type="PRINTS" id="PR00259">
    <property type="entry name" value="TMFOUR"/>
</dbReference>
<dbReference type="InterPro" id="IPR018499">
    <property type="entry name" value="Tetraspanin/Peripherin"/>
</dbReference>
<evidence type="ECO:0000256" key="2">
    <source>
        <dbReference type="ARBA" id="ARBA00006840"/>
    </source>
</evidence>
<feature type="transmembrane region" description="Helical" evidence="6">
    <location>
        <begin position="55"/>
        <end position="72"/>
    </location>
</feature>
<dbReference type="PANTHER" id="PTHR19282">
    <property type="entry name" value="TETRASPANIN"/>
    <property type="match status" value="1"/>
</dbReference>
<dbReference type="InterPro" id="IPR008952">
    <property type="entry name" value="Tetraspanin_EC2_sf"/>
</dbReference>
<dbReference type="PIRSF" id="PIRSF002419">
    <property type="entry name" value="Tetraspanin"/>
    <property type="match status" value="1"/>
</dbReference>
<evidence type="ECO:0000256" key="6">
    <source>
        <dbReference type="SAM" id="Phobius"/>
    </source>
</evidence>
<dbReference type="InterPro" id="IPR000301">
    <property type="entry name" value="Tetraspanin_animals"/>
</dbReference>
<dbReference type="Gene3D" id="1.10.1450.10">
    <property type="entry name" value="Tetraspanin"/>
    <property type="match status" value="1"/>
</dbReference>
<organism evidence="7">
    <name type="scientific">Mesocestoides corti</name>
    <name type="common">Flatworm</name>
    <dbReference type="NCBI Taxonomy" id="53468"/>
    <lineage>
        <taxon>Eukaryota</taxon>
        <taxon>Metazoa</taxon>
        <taxon>Spiralia</taxon>
        <taxon>Lophotrochozoa</taxon>
        <taxon>Platyhelminthes</taxon>
        <taxon>Cestoda</taxon>
        <taxon>Eucestoda</taxon>
        <taxon>Cyclophyllidea</taxon>
        <taxon>Mesocestoididae</taxon>
        <taxon>Mesocestoides</taxon>
    </lineage>
</organism>
<protein>
    <submittedName>
        <fullName evidence="7">Tetraspanin</fullName>
    </submittedName>
</protein>
<feature type="transmembrane region" description="Helical" evidence="6">
    <location>
        <begin position="84"/>
        <end position="108"/>
    </location>
</feature>
<evidence type="ECO:0000256" key="3">
    <source>
        <dbReference type="ARBA" id="ARBA00022692"/>
    </source>
</evidence>
<evidence type="ECO:0000256" key="1">
    <source>
        <dbReference type="ARBA" id="ARBA00004141"/>
    </source>
</evidence>
<keyword evidence="5 6" id="KW-0472">Membrane</keyword>
<name>A0A5K3EVD4_MESCO</name>
<comment type="similarity">
    <text evidence="2">Belongs to the tetraspanin (TM4SF) family.</text>
</comment>
<feature type="transmembrane region" description="Helical" evidence="6">
    <location>
        <begin position="253"/>
        <end position="276"/>
    </location>
</feature>
<proteinExistence type="inferred from homology"/>
<evidence type="ECO:0000256" key="5">
    <source>
        <dbReference type="ARBA" id="ARBA00023136"/>
    </source>
</evidence>
<dbReference type="AlphaFoldDB" id="A0A5K3EVD4"/>
<dbReference type="GO" id="GO:0016020">
    <property type="term" value="C:membrane"/>
    <property type="evidence" value="ECO:0007669"/>
    <property type="project" value="UniProtKB-SubCell"/>
</dbReference>
<evidence type="ECO:0000313" key="7">
    <source>
        <dbReference type="WBParaSite" id="MCU_003415-RA"/>
    </source>
</evidence>
<dbReference type="WBParaSite" id="MCU_003415-RA">
    <property type="protein sequence ID" value="MCU_003415-RA"/>
    <property type="gene ID" value="MCU_003415"/>
</dbReference>
<reference evidence="7" key="1">
    <citation type="submission" date="2019-11" db="UniProtKB">
        <authorList>
            <consortium name="WormBaseParasite"/>
        </authorList>
    </citation>
    <scope>IDENTIFICATION</scope>
</reference>